<dbReference type="InterPro" id="IPR001314">
    <property type="entry name" value="Peptidase_S1A"/>
</dbReference>
<dbReference type="PROSITE" id="PS00134">
    <property type="entry name" value="TRYPSIN_HIS"/>
    <property type="match status" value="1"/>
</dbReference>
<proteinExistence type="inferred from homology"/>
<evidence type="ECO:0000256" key="1">
    <source>
        <dbReference type="ARBA" id="ARBA00007664"/>
    </source>
</evidence>
<dbReference type="InterPro" id="IPR001254">
    <property type="entry name" value="Trypsin_dom"/>
</dbReference>
<keyword evidence="6" id="KW-1185">Reference proteome</keyword>
<dbReference type="EMBL" id="JANBUH010000763">
    <property type="protein sequence ID" value="KAJ2749531.1"/>
    <property type="molecule type" value="Genomic_DNA"/>
</dbReference>
<feature type="chain" id="PRO_5040850579" description="Peptidase S1 domain-containing protein" evidence="3">
    <location>
        <begin position="18"/>
        <end position="323"/>
    </location>
</feature>
<dbReference type="SUPFAM" id="SSF50494">
    <property type="entry name" value="Trypsin-like serine proteases"/>
    <property type="match status" value="1"/>
</dbReference>
<dbReference type="OrthoDB" id="6380398at2759"/>
<dbReference type="PROSITE" id="PS51257">
    <property type="entry name" value="PROKAR_LIPOPROTEIN"/>
    <property type="match status" value="1"/>
</dbReference>
<dbReference type="InterPro" id="IPR043504">
    <property type="entry name" value="Peptidase_S1_PA_chymotrypsin"/>
</dbReference>
<dbReference type="PANTHER" id="PTHR24276">
    <property type="entry name" value="POLYSERASE-RELATED"/>
    <property type="match status" value="1"/>
</dbReference>
<dbReference type="Pfam" id="PF00089">
    <property type="entry name" value="Trypsin"/>
    <property type="match status" value="1"/>
</dbReference>
<dbReference type="InterPro" id="IPR050430">
    <property type="entry name" value="Peptidase_S1"/>
</dbReference>
<feature type="domain" description="Peptidase S1" evidence="4">
    <location>
        <begin position="37"/>
        <end position="281"/>
    </location>
</feature>
<sequence length="323" mass="34436">MKHLALTFLLAATGCMADARIPNNVPVPSDYMRDIRVTNGTVVPKGGAPFLVKLLLKRNGGYGLCGGTIIDPTTIITAGHCVSISADSVVAPSGSYVYYGSESSDNTNYVQATSVILHESYDRRRIKNDIAILRIPPLTLVPGKVEAISFFDDKVVPMQALQIYGWGNTRTGGGSSSNPSTLLTQTVYISEPKDCQVIEPNYASADGPQICANSHYNIGVDVCQGDSGTGATIINNGMQYYSGLVSYGTNALGESTCGEDGSFGMYTNVYYYKSWIESITGNKYLSGPPNDPSNAAPAPTVVASPVPTPTKPPRTCYLFVFCF</sequence>
<reference evidence="5" key="1">
    <citation type="submission" date="2022-07" db="EMBL/GenBank/DDBJ databases">
        <title>Phylogenomic reconstructions and comparative analyses of Kickxellomycotina fungi.</title>
        <authorList>
            <person name="Reynolds N.K."/>
            <person name="Stajich J.E."/>
            <person name="Barry K."/>
            <person name="Grigoriev I.V."/>
            <person name="Crous P."/>
            <person name="Smith M.E."/>
        </authorList>
    </citation>
    <scope>NUCLEOTIDE SEQUENCE</scope>
    <source>
        <strain evidence="5">BCRC 34297</strain>
    </source>
</reference>
<dbReference type="InterPro" id="IPR009003">
    <property type="entry name" value="Peptidase_S1_PA"/>
</dbReference>
<evidence type="ECO:0000313" key="6">
    <source>
        <dbReference type="Proteomes" id="UP001140011"/>
    </source>
</evidence>
<organism evidence="5 6">
    <name type="scientific">Coemansia pectinata</name>
    <dbReference type="NCBI Taxonomy" id="1052879"/>
    <lineage>
        <taxon>Eukaryota</taxon>
        <taxon>Fungi</taxon>
        <taxon>Fungi incertae sedis</taxon>
        <taxon>Zoopagomycota</taxon>
        <taxon>Kickxellomycotina</taxon>
        <taxon>Kickxellomycetes</taxon>
        <taxon>Kickxellales</taxon>
        <taxon>Kickxellaceae</taxon>
        <taxon>Coemansia</taxon>
    </lineage>
</organism>
<accession>A0A9W8GVN7</accession>
<dbReference type="PROSITE" id="PS50240">
    <property type="entry name" value="TRYPSIN_DOM"/>
    <property type="match status" value="1"/>
</dbReference>
<keyword evidence="2" id="KW-1015">Disulfide bond</keyword>
<evidence type="ECO:0000256" key="2">
    <source>
        <dbReference type="ARBA" id="ARBA00023157"/>
    </source>
</evidence>
<name>A0A9W8GVN7_9FUNG</name>
<dbReference type="PRINTS" id="PR00722">
    <property type="entry name" value="CHYMOTRYPSIN"/>
</dbReference>
<evidence type="ECO:0000256" key="3">
    <source>
        <dbReference type="SAM" id="SignalP"/>
    </source>
</evidence>
<gene>
    <name evidence="5" type="ORF">GGI19_005612</name>
</gene>
<keyword evidence="3" id="KW-0732">Signal</keyword>
<dbReference type="PANTHER" id="PTHR24276:SF98">
    <property type="entry name" value="FI18310P1-RELATED"/>
    <property type="match status" value="1"/>
</dbReference>
<dbReference type="AlphaFoldDB" id="A0A9W8GVN7"/>
<dbReference type="SMART" id="SM00020">
    <property type="entry name" value="Tryp_SPc"/>
    <property type="match status" value="1"/>
</dbReference>
<feature type="signal peptide" evidence="3">
    <location>
        <begin position="1"/>
        <end position="17"/>
    </location>
</feature>
<dbReference type="GO" id="GO:0004252">
    <property type="term" value="F:serine-type endopeptidase activity"/>
    <property type="evidence" value="ECO:0007669"/>
    <property type="project" value="InterPro"/>
</dbReference>
<protein>
    <recommendedName>
        <fullName evidence="4">Peptidase S1 domain-containing protein</fullName>
    </recommendedName>
</protein>
<evidence type="ECO:0000259" key="4">
    <source>
        <dbReference type="PROSITE" id="PS50240"/>
    </source>
</evidence>
<evidence type="ECO:0000313" key="5">
    <source>
        <dbReference type="EMBL" id="KAJ2749531.1"/>
    </source>
</evidence>
<comment type="similarity">
    <text evidence="1">Belongs to the peptidase S1 family.</text>
</comment>
<dbReference type="Proteomes" id="UP001140011">
    <property type="component" value="Unassembled WGS sequence"/>
</dbReference>
<dbReference type="Gene3D" id="2.40.10.10">
    <property type="entry name" value="Trypsin-like serine proteases"/>
    <property type="match status" value="1"/>
</dbReference>
<dbReference type="InterPro" id="IPR018114">
    <property type="entry name" value="TRYPSIN_HIS"/>
</dbReference>
<comment type="caution">
    <text evidence="5">The sequence shown here is derived from an EMBL/GenBank/DDBJ whole genome shotgun (WGS) entry which is preliminary data.</text>
</comment>
<dbReference type="GO" id="GO:0006508">
    <property type="term" value="P:proteolysis"/>
    <property type="evidence" value="ECO:0007669"/>
    <property type="project" value="InterPro"/>
</dbReference>